<dbReference type="InterPro" id="IPR036397">
    <property type="entry name" value="RNaseH_sf"/>
</dbReference>
<dbReference type="Gene3D" id="3.30.420.10">
    <property type="entry name" value="Ribonuclease H-like superfamily/Ribonuclease H"/>
    <property type="match status" value="1"/>
</dbReference>
<dbReference type="EMBL" id="JAJSOF020000019">
    <property type="protein sequence ID" value="KAJ4438478.1"/>
    <property type="molecule type" value="Genomic_DNA"/>
</dbReference>
<proteinExistence type="predicted"/>
<protein>
    <submittedName>
        <fullName evidence="1">Uncharacterized protein</fullName>
    </submittedName>
</protein>
<evidence type="ECO:0000313" key="1">
    <source>
        <dbReference type="EMBL" id="KAJ4438478.1"/>
    </source>
</evidence>
<sequence length="236" mass="26805">MDFRELGYDVRDWINLAQDRDRWRAYVMAAMNLPVPLKPFVSAAEKCHASKRTARCIWQRGRQSSESGSMLITKLIPTVNAKWPPGPRTGRIQVSVQQDNVRSHITPNDRTLMDAAAASRITLELVCQPPNSLDMNVLDLGYFRTIQSLQHQSGPETIDELIAAIETAFSQLTRDKHNNVFNTLQSNLIEIMKVNDGKNNKIPHMQKGHLDHLNILPSRLKCPRNIYDEAIVALQQ</sequence>
<keyword evidence="2" id="KW-1185">Reference proteome</keyword>
<organism evidence="1 2">
    <name type="scientific">Periplaneta americana</name>
    <name type="common">American cockroach</name>
    <name type="synonym">Blatta americana</name>
    <dbReference type="NCBI Taxonomy" id="6978"/>
    <lineage>
        <taxon>Eukaryota</taxon>
        <taxon>Metazoa</taxon>
        <taxon>Ecdysozoa</taxon>
        <taxon>Arthropoda</taxon>
        <taxon>Hexapoda</taxon>
        <taxon>Insecta</taxon>
        <taxon>Pterygota</taxon>
        <taxon>Neoptera</taxon>
        <taxon>Polyneoptera</taxon>
        <taxon>Dictyoptera</taxon>
        <taxon>Blattodea</taxon>
        <taxon>Blattoidea</taxon>
        <taxon>Blattidae</taxon>
        <taxon>Blattinae</taxon>
        <taxon>Periplaneta</taxon>
    </lineage>
</organism>
<reference evidence="1 2" key="1">
    <citation type="journal article" date="2022" name="Allergy">
        <title>Genome assembly and annotation of Periplaneta americana reveal a comprehensive cockroach allergen profile.</title>
        <authorList>
            <person name="Wang L."/>
            <person name="Xiong Q."/>
            <person name="Saelim N."/>
            <person name="Wang L."/>
            <person name="Nong W."/>
            <person name="Wan A.T."/>
            <person name="Shi M."/>
            <person name="Liu X."/>
            <person name="Cao Q."/>
            <person name="Hui J.H.L."/>
            <person name="Sookrung N."/>
            <person name="Leung T.F."/>
            <person name="Tungtrongchitr A."/>
            <person name="Tsui S.K.W."/>
        </authorList>
    </citation>
    <scope>NUCLEOTIDE SEQUENCE [LARGE SCALE GENOMIC DNA]</scope>
    <source>
        <strain evidence="1">PWHHKU_190912</strain>
    </source>
</reference>
<evidence type="ECO:0000313" key="2">
    <source>
        <dbReference type="Proteomes" id="UP001148838"/>
    </source>
</evidence>
<comment type="caution">
    <text evidence="1">The sequence shown here is derived from an EMBL/GenBank/DDBJ whole genome shotgun (WGS) entry which is preliminary data.</text>
</comment>
<dbReference type="PANTHER" id="PTHR47169">
    <property type="entry name" value="OS01G0541250 PROTEIN"/>
    <property type="match status" value="1"/>
</dbReference>
<dbReference type="Proteomes" id="UP001148838">
    <property type="component" value="Unassembled WGS sequence"/>
</dbReference>
<gene>
    <name evidence="1" type="ORF">ANN_14423</name>
</gene>
<accession>A0ABQ8SW96</accession>
<name>A0ABQ8SW96_PERAM</name>